<dbReference type="PANTHER" id="PTHR43785">
    <property type="entry name" value="GAMMA-GLUTAMYLPUTRESCINE SYNTHETASE"/>
    <property type="match status" value="1"/>
</dbReference>
<proteinExistence type="inferred from homology"/>
<dbReference type="InterPro" id="IPR014746">
    <property type="entry name" value="Gln_synth/guanido_kin_cat_dom"/>
</dbReference>
<dbReference type="PROSITE" id="PS51986">
    <property type="entry name" value="GS_BETA_GRASP"/>
    <property type="match status" value="1"/>
</dbReference>
<keyword evidence="3" id="KW-0547">Nucleotide-binding</keyword>
<feature type="compositionally biased region" description="Polar residues" evidence="7">
    <location>
        <begin position="1"/>
        <end position="11"/>
    </location>
</feature>
<evidence type="ECO:0000313" key="11">
    <source>
        <dbReference type="Proteomes" id="UP000540423"/>
    </source>
</evidence>
<dbReference type="PANTHER" id="PTHR43785:SF12">
    <property type="entry name" value="TYPE-1 GLUTAMINE SYNTHETASE 2"/>
    <property type="match status" value="1"/>
</dbReference>
<evidence type="ECO:0000256" key="4">
    <source>
        <dbReference type="ARBA" id="ARBA00022840"/>
    </source>
</evidence>
<feature type="domain" description="GS catalytic" evidence="9">
    <location>
        <begin position="155"/>
        <end position="512"/>
    </location>
</feature>
<dbReference type="Proteomes" id="UP000540423">
    <property type="component" value="Unassembled WGS sequence"/>
</dbReference>
<feature type="region of interest" description="Disordered" evidence="7">
    <location>
        <begin position="1"/>
        <end position="34"/>
    </location>
</feature>
<dbReference type="SMART" id="SM01230">
    <property type="entry name" value="Gln-synt_C"/>
    <property type="match status" value="1"/>
</dbReference>
<evidence type="ECO:0000313" key="10">
    <source>
        <dbReference type="EMBL" id="MBB6439473.1"/>
    </source>
</evidence>
<dbReference type="GO" id="GO:0005524">
    <property type="term" value="F:ATP binding"/>
    <property type="evidence" value="ECO:0007669"/>
    <property type="project" value="UniProtKB-KW"/>
</dbReference>
<gene>
    <name evidence="10" type="ORF">HNQ79_005985</name>
</gene>
<accession>A0A7X0HL39</accession>
<dbReference type="Gene3D" id="3.30.590.10">
    <property type="entry name" value="Glutamine synthetase/guanido kinase, catalytic domain"/>
    <property type="match status" value="1"/>
</dbReference>
<dbReference type="InterPro" id="IPR008147">
    <property type="entry name" value="Gln_synt_N"/>
</dbReference>
<evidence type="ECO:0000256" key="3">
    <source>
        <dbReference type="ARBA" id="ARBA00022741"/>
    </source>
</evidence>
<name>A0A7X0HL39_9ACTN</name>
<dbReference type="SUPFAM" id="SSF55931">
    <property type="entry name" value="Glutamine synthetase/guanido kinase"/>
    <property type="match status" value="1"/>
</dbReference>
<dbReference type="EC" id="6.3.1.2" evidence="10"/>
<evidence type="ECO:0000256" key="5">
    <source>
        <dbReference type="PROSITE-ProRule" id="PRU01330"/>
    </source>
</evidence>
<feature type="compositionally biased region" description="Basic and acidic residues" evidence="7">
    <location>
        <begin position="22"/>
        <end position="34"/>
    </location>
</feature>
<dbReference type="GO" id="GO:0004356">
    <property type="term" value="F:glutamine synthetase activity"/>
    <property type="evidence" value="ECO:0007669"/>
    <property type="project" value="UniProtKB-EC"/>
</dbReference>
<sequence length="512" mass="55963">MACSSSGTGAQTDDLGIGRRGFVQDHGLDSSERREAVEHAATRIRELGLRTVRMVVVDQHGIPRAKFLSASAAEAALARGLNFSSAIYQMDTGNTVFTGGFAQDADPDLPEMTGFPDVVAVPDPATFRVLPWADRTGWMLCDTYFPSGLPNPLCGRGVFRRQLDALARDGLRYVAGLEVEFMVVRRDAQRIALDDLGHPPPLPQVSATAHGYQFLSETRLDSAHAVLGPLRDALWEVGLPPRTMEDEWGPGQFEFTFSPMEGLAAADAMVVFRSTVKQVCARHGLLASFMSTPHLPHSFPSGWHLHSSLVTRESDNAFADEHRVPSQEGLHYIAGQLQHADALTAFATPTTNGYGRYRPYSFAPWRLGWSVDNRGAAIRVVGGPGDTGTHIENRLGEPCANPYLYMAADLAAGRDGMARRLLPPPAETSDPYAGEDRLLPRTLAQAVTALEKSEFYRAEFGDRFVSSYVKMRRCEIARRQEAIQAAGADGAGTAGAKAAAENWEMREYFEFF</sequence>
<dbReference type="PROSITE" id="PS51987">
    <property type="entry name" value="GS_CATALYTIC"/>
    <property type="match status" value="1"/>
</dbReference>
<comment type="similarity">
    <text evidence="1 5 6">Belongs to the glutamine synthetase family.</text>
</comment>
<keyword evidence="11" id="KW-1185">Reference proteome</keyword>
<dbReference type="Gene3D" id="3.10.20.70">
    <property type="entry name" value="Glutamine synthetase, N-terminal domain"/>
    <property type="match status" value="1"/>
</dbReference>
<evidence type="ECO:0000256" key="6">
    <source>
        <dbReference type="RuleBase" id="RU000384"/>
    </source>
</evidence>
<dbReference type="SUPFAM" id="SSF54368">
    <property type="entry name" value="Glutamine synthetase, N-terminal domain"/>
    <property type="match status" value="1"/>
</dbReference>
<keyword evidence="4" id="KW-0067">ATP-binding</keyword>
<dbReference type="GO" id="GO:0006542">
    <property type="term" value="P:glutamine biosynthetic process"/>
    <property type="evidence" value="ECO:0007669"/>
    <property type="project" value="InterPro"/>
</dbReference>
<evidence type="ECO:0000259" key="9">
    <source>
        <dbReference type="PROSITE" id="PS51987"/>
    </source>
</evidence>
<evidence type="ECO:0000256" key="7">
    <source>
        <dbReference type="SAM" id="MobiDB-lite"/>
    </source>
</evidence>
<dbReference type="RefSeq" id="WP_185036020.1">
    <property type="nucleotide sequence ID" value="NZ_BNBN01000021.1"/>
</dbReference>
<dbReference type="EMBL" id="JACHEM010000022">
    <property type="protein sequence ID" value="MBB6439473.1"/>
    <property type="molecule type" value="Genomic_DNA"/>
</dbReference>
<dbReference type="AlphaFoldDB" id="A0A7X0HL39"/>
<evidence type="ECO:0000256" key="1">
    <source>
        <dbReference type="ARBA" id="ARBA00009897"/>
    </source>
</evidence>
<feature type="domain" description="GS beta-grasp" evidence="8">
    <location>
        <begin position="47"/>
        <end position="148"/>
    </location>
</feature>
<dbReference type="Pfam" id="PF00120">
    <property type="entry name" value="Gln-synt_C"/>
    <property type="match status" value="1"/>
</dbReference>
<dbReference type="InterPro" id="IPR036651">
    <property type="entry name" value="Gln_synt_N_sf"/>
</dbReference>
<protein>
    <submittedName>
        <fullName evidence="10">Glutamine synthetase</fullName>
        <ecNumber evidence="10">6.3.1.2</ecNumber>
    </submittedName>
</protein>
<organism evidence="10 11">
    <name type="scientific">Streptomyces candidus</name>
    <dbReference type="NCBI Taxonomy" id="67283"/>
    <lineage>
        <taxon>Bacteria</taxon>
        <taxon>Bacillati</taxon>
        <taxon>Actinomycetota</taxon>
        <taxon>Actinomycetes</taxon>
        <taxon>Kitasatosporales</taxon>
        <taxon>Streptomycetaceae</taxon>
        <taxon>Streptomyces</taxon>
    </lineage>
</organism>
<dbReference type="InterPro" id="IPR008146">
    <property type="entry name" value="Gln_synth_cat_dom"/>
</dbReference>
<comment type="caution">
    <text evidence="10">The sequence shown here is derived from an EMBL/GenBank/DDBJ whole genome shotgun (WGS) entry which is preliminary data.</text>
</comment>
<reference evidence="10 11" key="1">
    <citation type="submission" date="2020-08" db="EMBL/GenBank/DDBJ databases">
        <title>Genomic Encyclopedia of Type Strains, Phase IV (KMG-IV): sequencing the most valuable type-strain genomes for metagenomic binning, comparative biology and taxonomic classification.</title>
        <authorList>
            <person name="Goeker M."/>
        </authorList>
    </citation>
    <scope>NUCLEOTIDE SEQUENCE [LARGE SCALE GENOMIC DNA]</scope>
    <source>
        <strain evidence="10 11">DSM 40141</strain>
    </source>
</reference>
<evidence type="ECO:0000259" key="8">
    <source>
        <dbReference type="PROSITE" id="PS51986"/>
    </source>
</evidence>
<keyword evidence="2 10" id="KW-0436">Ligase</keyword>
<evidence type="ECO:0000256" key="2">
    <source>
        <dbReference type="ARBA" id="ARBA00022598"/>
    </source>
</evidence>